<dbReference type="InterPro" id="IPR001555">
    <property type="entry name" value="GART_AS"/>
</dbReference>
<keyword evidence="6 8" id="KW-0648">Protein biosynthesis</keyword>
<dbReference type="PANTHER" id="PTHR11138:SF5">
    <property type="entry name" value="METHIONYL-TRNA FORMYLTRANSFERASE, MITOCHONDRIAL"/>
    <property type="match status" value="1"/>
</dbReference>
<evidence type="ECO:0000256" key="2">
    <source>
        <dbReference type="ARBA" id="ARBA00010699"/>
    </source>
</evidence>
<dbReference type="InterPro" id="IPR044135">
    <property type="entry name" value="Met-tRNA-FMT_C"/>
</dbReference>
<dbReference type="GO" id="GO:0004479">
    <property type="term" value="F:methionyl-tRNA formyltransferase activity"/>
    <property type="evidence" value="ECO:0007669"/>
    <property type="project" value="UniProtKB-EC"/>
</dbReference>
<keyword evidence="5 8" id="KW-0808">Transferase</keyword>
<dbReference type="CDD" id="cd08646">
    <property type="entry name" value="FMT_core_Met-tRNA-FMT_N"/>
    <property type="match status" value="1"/>
</dbReference>
<dbReference type="Pfam" id="PF00551">
    <property type="entry name" value="Formyl_trans_N"/>
    <property type="match status" value="1"/>
</dbReference>
<accession>A0ABX2N1V2</accession>
<dbReference type="InterPro" id="IPR005794">
    <property type="entry name" value="Fmt"/>
</dbReference>
<comment type="catalytic activity">
    <reaction evidence="7 8">
        <text>L-methionyl-tRNA(fMet) + (6R)-10-formyltetrahydrofolate = N-formyl-L-methionyl-tRNA(fMet) + (6S)-5,6,7,8-tetrahydrofolate + H(+)</text>
        <dbReference type="Rhea" id="RHEA:24380"/>
        <dbReference type="Rhea" id="RHEA-COMP:9952"/>
        <dbReference type="Rhea" id="RHEA-COMP:9953"/>
        <dbReference type="ChEBI" id="CHEBI:15378"/>
        <dbReference type="ChEBI" id="CHEBI:57453"/>
        <dbReference type="ChEBI" id="CHEBI:78530"/>
        <dbReference type="ChEBI" id="CHEBI:78844"/>
        <dbReference type="ChEBI" id="CHEBI:195366"/>
        <dbReference type="EC" id="2.1.2.9"/>
    </reaction>
</comment>
<dbReference type="CDD" id="cd08704">
    <property type="entry name" value="Met_tRNA_FMT_C"/>
    <property type="match status" value="1"/>
</dbReference>
<dbReference type="EC" id="2.1.2.9" evidence="3 8"/>
<dbReference type="InterPro" id="IPR005793">
    <property type="entry name" value="Formyl_trans_C"/>
</dbReference>
<feature type="domain" description="Formyl transferase C-terminal" evidence="11">
    <location>
        <begin position="200"/>
        <end position="292"/>
    </location>
</feature>
<evidence type="ECO:0000256" key="6">
    <source>
        <dbReference type="ARBA" id="ARBA00022917"/>
    </source>
</evidence>
<reference evidence="12 13" key="1">
    <citation type="submission" date="2020-06" db="EMBL/GenBank/DDBJ databases">
        <authorList>
            <person name="Kim S.-J."/>
            <person name="Park S.-J."/>
        </authorList>
    </citation>
    <scope>NUCLEOTIDE SEQUENCE [LARGE SCALE GENOMIC DNA]</scope>
    <source>
        <strain evidence="12 13">SW-151</strain>
    </source>
</reference>
<comment type="function">
    <text evidence="1 8">Attaches a formyl group to the free amino group of methionyl-tRNA(fMet). The formyl group appears to play a dual role in the initiator identity of N-formylmethionyl-tRNA by promoting its recognition by IF2 and preventing the misappropriation of this tRNA by the elongation apparatus.</text>
</comment>
<evidence type="ECO:0000256" key="4">
    <source>
        <dbReference type="ARBA" id="ARBA00016014"/>
    </source>
</evidence>
<gene>
    <name evidence="8" type="primary">fmt</name>
    <name evidence="12" type="ORF">HUO14_07145</name>
</gene>
<dbReference type="PANTHER" id="PTHR11138">
    <property type="entry name" value="METHIONYL-TRNA FORMYLTRANSFERASE"/>
    <property type="match status" value="1"/>
</dbReference>
<comment type="caution">
    <text evidence="12">The sequence shown here is derived from an EMBL/GenBank/DDBJ whole genome shotgun (WGS) entry which is preliminary data.</text>
</comment>
<dbReference type="HAMAP" id="MF_00182">
    <property type="entry name" value="Formyl_trans"/>
    <property type="match status" value="1"/>
</dbReference>
<dbReference type="InterPro" id="IPR037022">
    <property type="entry name" value="Formyl_trans_C_sf"/>
</dbReference>
<feature type="binding site" evidence="8">
    <location>
        <begin position="109"/>
        <end position="112"/>
    </location>
    <ligand>
        <name>(6S)-5,6,7,8-tetrahydrofolate</name>
        <dbReference type="ChEBI" id="CHEBI:57453"/>
    </ligand>
</feature>
<evidence type="ECO:0000313" key="13">
    <source>
        <dbReference type="Proteomes" id="UP000652427"/>
    </source>
</evidence>
<dbReference type="SUPFAM" id="SSF50486">
    <property type="entry name" value="FMT C-terminal domain-like"/>
    <property type="match status" value="1"/>
</dbReference>
<keyword evidence="13" id="KW-1185">Reference proteome</keyword>
<dbReference type="NCBIfam" id="TIGR00460">
    <property type="entry name" value="fmt"/>
    <property type="match status" value="1"/>
</dbReference>
<dbReference type="PROSITE" id="PS00373">
    <property type="entry name" value="GART"/>
    <property type="match status" value="1"/>
</dbReference>
<evidence type="ECO:0000256" key="1">
    <source>
        <dbReference type="ARBA" id="ARBA00002606"/>
    </source>
</evidence>
<dbReference type="Gene3D" id="3.10.25.10">
    <property type="entry name" value="Formyl transferase, C-terminal domain"/>
    <property type="match status" value="1"/>
</dbReference>
<dbReference type="RefSeq" id="WP_176279176.1">
    <property type="nucleotide sequence ID" value="NZ_JABWMH010000002.1"/>
</dbReference>
<evidence type="ECO:0000256" key="9">
    <source>
        <dbReference type="SAM" id="MobiDB-lite"/>
    </source>
</evidence>
<sequence>MRLAFMGTPDFAVPALQALHDAGHEIVAVYSQPPRRAGRGKQLSPSPVQRLAESSGLSVRTPVSLKDEAEQAAFAALDLDAAVVAAYGLILPQAILDAPKTGCLNIHGSLLPRWRGAAPVQRAILAGDAETGITIMQMEAGLDTGPMLLKSETPIDGKTAGELTEELAEKGAELMVRYLASPLEYPAEIQDDALATYAKKIEKQDARLDLDQPAEQVERQIRAYNPLPGAFFEYQNNRYRILKATVSEGVGPSGTILDERLLIACGAGAIQPEVIQKAGKPAMDLKSFLNGTKIPAGTILR</sequence>
<dbReference type="Pfam" id="PF02911">
    <property type="entry name" value="Formyl_trans_C"/>
    <property type="match status" value="1"/>
</dbReference>
<dbReference type="Gene3D" id="3.40.50.170">
    <property type="entry name" value="Formyl transferase, N-terminal domain"/>
    <property type="match status" value="1"/>
</dbReference>
<proteinExistence type="inferred from homology"/>
<evidence type="ECO:0000256" key="7">
    <source>
        <dbReference type="ARBA" id="ARBA00048558"/>
    </source>
</evidence>
<dbReference type="SUPFAM" id="SSF53328">
    <property type="entry name" value="Formyltransferase"/>
    <property type="match status" value="1"/>
</dbReference>
<evidence type="ECO:0000256" key="3">
    <source>
        <dbReference type="ARBA" id="ARBA00012261"/>
    </source>
</evidence>
<evidence type="ECO:0000313" key="12">
    <source>
        <dbReference type="EMBL" id="NVD27676.1"/>
    </source>
</evidence>
<evidence type="ECO:0000256" key="8">
    <source>
        <dbReference type="HAMAP-Rule" id="MF_00182"/>
    </source>
</evidence>
<evidence type="ECO:0000259" key="11">
    <source>
        <dbReference type="Pfam" id="PF02911"/>
    </source>
</evidence>
<feature type="domain" description="Formyl transferase N-terminal" evidence="10">
    <location>
        <begin position="1"/>
        <end position="178"/>
    </location>
</feature>
<organism evidence="12 13">
    <name type="scientific">Parasphingorhabdus flavimaris</name>
    <dbReference type="NCBI Taxonomy" id="266812"/>
    <lineage>
        <taxon>Bacteria</taxon>
        <taxon>Pseudomonadati</taxon>
        <taxon>Pseudomonadota</taxon>
        <taxon>Alphaproteobacteria</taxon>
        <taxon>Sphingomonadales</taxon>
        <taxon>Sphingomonadaceae</taxon>
        <taxon>Parasphingorhabdus</taxon>
    </lineage>
</organism>
<dbReference type="Proteomes" id="UP000652427">
    <property type="component" value="Unassembled WGS sequence"/>
</dbReference>
<dbReference type="InterPro" id="IPR041711">
    <property type="entry name" value="Met-tRNA-FMT_N"/>
</dbReference>
<feature type="region of interest" description="Disordered" evidence="9">
    <location>
        <begin position="35"/>
        <end position="55"/>
    </location>
</feature>
<dbReference type="InterPro" id="IPR036477">
    <property type="entry name" value="Formyl_transf_N_sf"/>
</dbReference>
<evidence type="ECO:0000256" key="5">
    <source>
        <dbReference type="ARBA" id="ARBA00022679"/>
    </source>
</evidence>
<dbReference type="InterPro" id="IPR002376">
    <property type="entry name" value="Formyl_transf_N"/>
</dbReference>
<dbReference type="InterPro" id="IPR011034">
    <property type="entry name" value="Formyl_transferase-like_C_sf"/>
</dbReference>
<dbReference type="EMBL" id="JABWMH010000002">
    <property type="protein sequence ID" value="NVD27676.1"/>
    <property type="molecule type" value="Genomic_DNA"/>
</dbReference>
<protein>
    <recommendedName>
        <fullName evidence="4 8">Methionyl-tRNA formyltransferase</fullName>
        <ecNumber evidence="3 8">2.1.2.9</ecNumber>
    </recommendedName>
</protein>
<comment type="similarity">
    <text evidence="2 8">Belongs to the Fmt family.</text>
</comment>
<name>A0ABX2N1V2_9SPHN</name>
<evidence type="ECO:0000259" key="10">
    <source>
        <dbReference type="Pfam" id="PF00551"/>
    </source>
</evidence>